<comment type="subcellular location">
    <subcellularLocation>
        <location evidence="1">Nucleus</location>
    </subcellularLocation>
</comment>
<dbReference type="AlphaFoldDB" id="A0A1J1GVW5"/>
<keyword evidence="7" id="KW-1185">Reference proteome</keyword>
<protein>
    <recommendedName>
        <fullName evidence="8">Condensin II complex subunit H2 N-terminal domain-containing protein</fullName>
    </recommendedName>
</protein>
<name>A0A1J1GVW5_PLAGA</name>
<dbReference type="OrthoDB" id="10038475at2759"/>
<dbReference type="InterPro" id="IPR031737">
    <property type="entry name" value="CNDH2_C"/>
</dbReference>
<sequence>MSTTDELSILMQNLQKCSNTNECINFDLTSTLQGFLNYLDKNIFENVEKKINENENEKDFMNSFTSAAIFVENCVKIFSQKIEYLHNLAHNTLYNIYKENKNSNASKKHLITSYEEEYLFINEIKNLKNTSENEIIEDELLVKTIPLPTFLFTENIKKKENNVDNINKLNDENNTENINESKNEMEQINEFEVIEKNSLNSLNFDKMFLENDGILLLDINDYNIFINDQYDFSIQNKNSSILFEKYDFFSRHSTYLSNNLSKFIEEKKNVEDIYKINHISDFLSEKVCFDIFLFKQDFFDYDFSLGILKNKKNILNKYHEQKKCFYLLEENTHMDGNKSLSIETDIKKLPNYYILNYQNVKNCDDFFRYMQPNEILDIMKKNIKQDENEVEKETFIVKYSNDQKIFHQMKIPELYIQKLGLNFSFYYLEPLIYNLIKDLKRKKSVEKFFSLDFYDDKPNYDFDILVDDEFNDGKNQENKLIEEKLTLDNFMDVKSFNDDINNLPLEVFEKKNSDEFFVSFQDEIHERVNRWNLFLEEKLEILRKQPKYDVDDYKKNIINYTINSGNKIYFSNLLKDKEQYQTCRNFLTILMLINADILDIKEVNNKSNSNDVSNYEIYIKKENIQEYLSTSKRFKNTSFIIKDKKRKTKLSNNIKDILPLKKKPHKI</sequence>
<dbReference type="Proteomes" id="UP000220797">
    <property type="component" value="Unassembled WGS sequence"/>
</dbReference>
<dbReference type="GO" id="GO:0000796">
    <property type="term" value="C:condensin complex"/>
    <property type="evidence" value="ECO:0007669"/>
    <property type="project" value="TreeGrafter"/>
</dbReference>
<dbReference type="VEuPathDB" id="PlasmoDB:PGAL8A_00020300"/>
<evidence type="ECO:0000259" key="5">
    <source>
        <dbReference type="Pfam" id="PF16858"/>
    </source>
</evidence>
<dbReference type="PANTHER" id="PTHR14324">
    <property type="entry name" value="CONDENSIN-2 COMPLEX SUBUNIT H2"/>
    <property type="match status" value="1"/>
</dbReference>
<evidence type="ECO:0000313" key="6">
    <source>
        <dbReference type="EMBL" id="CRG95434.1"/>
    </source>
</evidence>
<gene>
    <name evidence="6" type="ORF">PGAL8A_00020300</name>
</gene>
<dbReference type="PANTHER" id="PTHR14324:SF3">
    <property type="entry name" value="CONDENSIN-2 COMPLEX SUBUNIT H2"/>
    <property type="match status" value="1"/>
</dbReference>
<organism evidence="6 7">
    <name type="scientific">Plasmodium gallinaceum</name>
    <dbReference type="NCBI Taxonomy" id="5849"/>
    <lineage>
        <taxon>Eukaryota</taxon>
        <taxon>Sar</taxon>
        <taxon>Alveolata</taxon>
        <taxon>Apicomplexa</taxon>
        <taxon>Aconoidasida</taxon>
        <taxon>Haemosporida</taxon>
        <taxon>Plasmodiidae</taxon>
        <taxon>Plasmodium</taxon>
        <taxon>Plasmodium (Haemamoeba)</taxon>
    </lineage>
</organism>
<dbReference type="InterPro" id="IPR009378">
    <property type="entry name" value="H2_N"/>
</dbReference>
<dbReference type="GO" id="GO:0003682">
    <property type="term" value="F:chromatin binding"/>
    <property type="evidence" value="ECO:0007669"/>
    <property type="project" value="TreeGrafter"/>
</dbReference>
<dbReference type="OMA" id="CSRHSTY"/>
<evidence type="ECO:0000259" key="4">
    <source>
        <dbReference type="Pfam" id="PF06278"/>
    </source>
</evidence>
<feature type="domain" description="Condensin II complex subunit H2 N-terminal" evidence="4">
    <location>
        <begin position="12"/>
        <end position="108"/>
    </location>
</feature>
<dbReference type="EMBL" id="CVMV01000033">
    <property type="protein sequence ID" value="CRG95434.1"/>
    <property type="molecule type" value="Genomic_DNA"/>
</dbReference>
<dbReference type="InterPro" id="IPR031739">
    <property type="entry name" value="Ncaph2"/>
</dbReference>
<evidence type="ECO:0000256" key="1">
    <source>
        <dbReference type="ARBA" id="ARBA00004123"/>
    </source>
</evidence>
<evidence type="ECO:0000256" key="2">
    <source>
        <dbReference type="ARBA" id="ARBA00007844"/>
    </source>
</evidence>
<feature type="domain" description="Condensin-2 complex subunit H2 C-terminal" evidence="5">
    <location>
        <begin position="522"/>
        <end position="609"/>
    </location>
</feature>
<dbReference type="GO" id="GO:0010032">
    <property type="term" value="P:meiotic chromosome condensation"/>
    <property type="evidence" value="ECO:0007669"/>
    <property type="project" value="TreeGrafter"/>
</dbReference>
<evidence type="ECO:0008006" key="8">
    <source>
        <dbReference type="Google" id="ProtNLM"/>
    </source>
</evidence>
<dbReference type="RefSeq" id="XP_028528245.1">
    <property type="nucleotide sequence ID" value="XM_028671609.1"/>
</dbReference>
<dbReference type="GO" id="GO:0051306">
    <property type="term" value="P:mitotic sister chromatid separation"/>
    <property type="evidence" value="ECO:0007669"/>
    <property type="project" value="TreeGrafter"/>
</dbReference>
<evidence type="ECO:0000256" key="3">
    <source>
        <dbReference type="ARBA" id="ARBA00023242"/>
    </source>
</evidence>
<evidence type="ECO:0000313" key="7">
    <source>
        <dbReference type="Proteomes" id="UP000220797"/>
    </source>
</evidence>
<dbReference type="GeneID" id="39728725"/>
<dbReference type="GO" id="GO:0005634">
    <property type="term" value="C:nucleus"/>
    <property type="evidence" value="ECO:0007669"/>
    <property type="project" value="UniProtKB-SubCell"/>
</dbReference>
<comment type="caution">
    <text evidence="6">The sequence shown here is derived from an EMBL/GenBank/DDBJ whole genome shotgun (WGS) entry which is preliminary data.</text>
</comment>
<reference evidence="6" key="1">
    <citation type="submission" date="2015-04" db="EMBL/GenBank/DDBJ databases">
        <authorList>
            <consortium name="Pathogen Informatics"/>
        </authorList>
    </citation>
    <scope>NUCLEOTIDE SEQUENCE [LARGE SCALE GENOMIC DNA]</scope>
    <source>
        <strain evidence="6">8A</strain>
    </source>
</reference>
<proteinExistence type="inferred from homology"/>
<comment type="similarity">
    <text evidence="2">Belongs to the CND2 H2 (condensin-2 subunit 2) family.</text>
</comment>
<dbReference type="Pfam" id="PF06278">
    <property type="entry name" value="CNDH2_N"/>
    <property type="match status" value="1"/>
</dbReference>
<keyword evidence="3" id="KW-0539">Nucleus</keyword>
<accession>A0A1J1GVW5</accession>
<dbReference type="Pfam" id="PF16858">
    <property type="entry name" value="CNDH2_C"/>
    <property type="match status" value="1"/>
</dbReference>